<sequence length="100" mass="11506">MLLANLLARDSPNPNTHTHTLSLSLSESIDQFFFQPWETHQIQTSSGIVQSSQNKTTSILSLKMELMEKTRCIEKSKSRTNPIPFQWTKNIWLSYQLKGP</sequence>
<evidence type="ECO:0000313" key="1">
    <source>
        <dbReference type="EMBL" id="KAF6175081.1"/>
    </source>
</evidence>
<protein>
    <submittedName>
        <fullName evidence="1">Uncharacterized protein</fullName>
    </submittedName>
</protein>
<comment type="caution">
    <text evidence="1">The sequence shown here is derived from an EMBL/GenBank/DDBJ whole genome shotgun (WGS) entry which is preliminary data.</text>
</comment>
<dbReference type="Proteomes" id="UP000541444">
    <property type="component" value="Unassembled WGS sequence"/>
</dbReference>
<gene>
    <name evidence="1" type="ORF">GIB67_038994</name>
</gene>
<name>A0A7J7P6M6_9MAGN</name>
<organism evidence="1 2">
    <name type="scientific">Kingdonia uniflora</name>
    <dbReference type="NCBI Taxonomy" id="39325"/>
    <lineage>
        <taxon>Eukaryota</taxon>
        <taxon>Viridiplantae</taxon>
        <taxon>Streptophyta</taxon>
        <taxon>Embryophyta</taxon>
        <taxon>Tracheophyta</taxon>
        <taxon>Spermatophyta</taxon>
        <taxon>Magnoliopsida</taxon>
        <taxon>Ranunculales</taxon>
        <taxon>Circaeasteraceae</taxon>
        <taxon>Kingdonia</taxon>
    </lineage>
</organism>
<accession>A0A7J7P6M6</accession>
<dbReference type="AlphaFoldDB" id="A0A7J7P6M6"/>
<reference evidence="1 2" key="1">
    <citation type="journal article" date="2020" name="IScience">
        <title>Genome Sequencing of the Endangered Kingdonia uniflora (Circaeasteraceae, Ranunculales) Reveals Potential Mechanisms of Evolutionary Specialization.</title>
        <authorList>
            <person name="Sun Y."/>
            <person name="Deng T."/>
            <person name="Zhang A."/>
            <person name="Moore M.J."/>
            <person name="Landis J.B."/>
            <person name="Lin N."/>
            <person name="Zhang H."/>
            <person name="Zhang X."/>
            <person name="Huang J."/>
            <person name="Zhang X."/>
            <person name="Sun H."/>
            <person name="Wang H."/>
        </authorList>
    </citation>
    <scope>NUCLEOTIDE SEQUENCE [LARGE SCALE GENOMIC DNA]</scope>
    <source>
        <strain evidence="1">TB1705</strain>
        <tissue evidence="1">Leaf</tissue>
    </source>
</reference>
<proteinExistence type="predicted"/>
<evidence type="ECO:0000313" key="2">
    <source>
        <dbReference type="Proteomes" id="UP000541444"/>
    </source>
</evidence>
<dbReference type="EMBL" id="JACGCM010000218">
    <property type="protein sequence ID" value="KAF6175081.1"/>
    <property type="molecule type" value="Genomic_DNA"/>
</dbReference>
<keyword evidence="2" id="KW-1185">Reference proteome</keyword>